<dbReference type="PANTHER" id="PTHR43335:SF4">
    <property type="entry name" value="ABC TRANSPORTER, ATP-BINDING PROTEIN"/>
    <property type="match status" value="1"/>
</dbReference>
<dbReference type="PROSITE" id="PS50893">
    <property type="entry name" value="ABC_TRANSPORTER_2"/>
    <property type="match status" value="1"/>
</dbReference>
<proteinExistence type="inferred from homology"/>
<sequence length="597" mass="62221">MLQAIGLTSTHRPDAPPLVDDLTLEARPGVVTALLGEPGSGKTTALRLMLELEPGRGVTYFRGRPLHRIPHPGREVGVLLGDVPGNPQRTVRNQLRMLCAAAGVPASRADTMLEVVGIAGLRDQRLGSLSLGMERRVALAAALLADPCTLLLDEPGAGLSPRERGWMHGLLRGHASLGGAVLFTTDDAKEAAHSADRVVSIAAGRLVADQDAAEFARTRLRPRVAVRSPHAARLADVLGREARVAQRSVEIVEESGSRLSVYGSSCAEVGEAAFRHGVLVHQLADETGDTGAPTSPVPRARTAAGAPAAPGAASGGGAEKASAGRSRRARSRRPASDVRRVGGPLRPLRYELLRVFGTATPALTTALVIVVSVLTALVLARLGQTPQNRLLAAWPELMPLPPAALGAGLLGALAFGEEYRYPALAADRGTVPRRMGLLAAKLAVSATLALLLGALAVTADAAALALVFDSGPLRTPAEWLSPAVSWAGLLIGCAWAGVLASGVFRSAAAGLAAVLAVPVMVVPLVRRVLEGSSAYPMTGLGPRLRGLSWVQWPPEVDRLLLGALRVMAQPVGTALLLSLMVLLCAYGFTGLRSRVRW</sequence>
<reference evidence="8" key="1">
    <citation type="submission" date="2022-10" db="EMBL/GenBank/DDBJ databases">
        <title>The complete genomes of actinobacterial strains from the NBC collection.</title>
        <authorList>
            <person name="Joergensen T.S."/>
            <person name="Alvarez Arevalo M."/>
            <person name="Sterndorff E.B."/>
            <person name="Faurdal D."/>
            <person name="Vuksanovic O."/>
            <person name="Mourched A.-S."/>
            <person name="Charusanti P."/>
            <person name="Shaw S."/>
            <person name="Blin K."/>
            <person name="Weber T."/>
        </authorList>
    </citation>
    <scope>NUCLEOTIDE SEQUENCE</scope>
    <source>
        <strain evidence="8">NBC_00049</strain>
    </source>
</reference>
<keyword evidence="4 8" id="KW-0067">ATP-binding</keyword>
<keyword evidence="6" id="KW-0472">Membrane</keyword>
<dbReference type="SUPFAM" id="SSF52540">
    <property type="entry name" value="P-loop containing nucleoside triphosphate hydrolases"/>
    <property type="match status" value="1"/>
</dbReference>
<dbReference type="InterPro" id="IPR003593">
    <property type="entry name" value="AAA+_ATPase"/>
</dbReference>
<dbReference type="Gene3D" id="3.40.50.300">
    <property type="entry name" value="P-loop containing nucleotide triphosphate hydrolases"/>
    <property type="match status" value="1"/>
</dbReference>
<feature type="domain" description="ABC transporter" evidence="7">
    <location>
        <begin position="2"/>
        <end position="228"/>
    </location>
</feature>
<evidence type="ECO:0000259" key="7">
    <source>
        <dbReference type="PROSITE" id="PS50893"/>
    </source>
</evidence>
<dbReference type="GO" id="GO:0016887">
    <property type="term" value="F:ATP hydrolysis activity"/>
    <property type="evidence" value="ECO:0007669"/>
    <property type="project" value="InterPro"/>
</dbReference>
<dbReference type="SMART" id="SM00382">
    <property type="entry name" value="AAA"/>
    <property type="match status" value="1"/>
</dbReference>
<feature type="transmembrane region" description="Helical" evidence="6">
    <location>
        <begin position="479"/>
        <end position="500"/>
    </location>
</feature>
<dbReference type="PANTHER" id="PTHR43335">
    <property type="entry name" value="ABC TRANSPORTER, ATP-BINDING PROTEIN"/>
    <property type="match status" value="1"/>
</dbReference>
<keyword evidence="2" id="KW-0813">Transport</keyword>
<feature type="transmembrane region" description="Helical" evidence="6">
    <location>
        <begin position="507"/>
        <end position="525"/>
    </location>
</feature>
<protein>
    <submittedName>
        <fullName evidence="8">ATP-binding cassette domain-containing protein</fullName>
    </submittedName>
</protein>
<name>A0AAU2JWH0_9ACTN</name>
<dbReference type="Pfam" id="PF00005">
    <property type="entry name" value="ABC_tran"/>
    <property type="match status" value="1"/>
</dbReference>
<dbReference type="GO" id="GO:0005524">
    <property type="term" value="F:ATP binding"/>
    <property type="evidence" value="ECO:0007669"/>
    <property type="project" value="UniProtKB-KW"/>
</dbReference>
<evidence type="ECO:0000313" key="8">
    <source>
        <dbReference type="EMBL" id="WTU76485.1"/>
    </source>
</evidence>
<evidence type="ECO:0000256" key="4">
    <source>
        <dbReference type="ARBA" id="ARBA00022840"/>
    </source>
</evidence>
<evidence type="ECO:0000256" key="1">
    <source>
        <dbReference type="ARBA" id="ARBA00005417"/>
    </source>
</evidence>
<feature type="compositionally biased region" description="Low complexity" evidence="5">
    <location>
        <begin position="298"/>
        <end position="312"/>
    </location>
</feature>
<keyword evidence="3" id="KW-0547">Nucleotide-binding</keyword>
<organism evidence="8">
    <name type="scientific">Streptomyces sp. NBC_00049</name>
    <dbReference type="NCBI Taxonomy" id="2903617"/>
    <lineage>
        <taxon>Bacteria</taxon>
        <taxon>Bacillati</taxon>
        <taxon>Actinomycetota</taxon>
        <taxon>Actinomycetes</taxon>
        <taxon>Kitasatosporales</taxon>
        <taxon>Streptomycetaceae</taxon>
        <taxon>Streptomyces</taxon>
    </lineage>
</organism>
<dbReference type="EMBL" id="CP108264">
    <property type="protein sequence ID" value="WTU76485.1"/>
    <property type="molecule type" value="Genomic_DNA"/>
</dbReference>
<dbReference type="InterPro" id="IPR003439">
    <property type="entry name" value="ABC_transporter-like_ATP-bd"/>
</dbReference>
<keyword evidence="6" id="KW-1133">Transmembrane helix</keyword>
<dbReference type="AlphaFoldDB" id="A0AAU2JWH0"/>
<accession>A0AAU2JWH0</accession>
<evidence type="ECO:0000256" key="2">
    <source>
        <dbReference type="ARBA" id="ARBA00022448"/>
    </source>
</evidence>
<feature type="transmembrane region" description="Helical" evidence="6">
    <location>
        <begin position="567"/>
        <end position="588"/>
    </location>
</feature>
<comment type="similarity">
    <text evidence="1">Belongs to the ABC transporter superfamily.</text>
</comment>
<evidence type="ECO:0000256" key="5">
    <source>
        <dbReference type="SAM" id="MobiDB-lite"/>
    </source>
</evidence>
<feature type="region of interest" description="Disordered" evidence="5">
    <location>
        <begin position="286"/>
        <end position="340"/>
    </location>
</feature>
<keyword evidence="6" id="KW-0812">Transmembrane</keyword>
<evidence type="ECO:0000256" key="3">
    <source>
        <dbReference type="ARBA" id="ARBA00022741"/>
    </source>
</evidence>
<evidence type="ECO:0000256" key="6">
    <source>
        <dbReference type="SAM" id="Phobius"/>
    </source>
</evidence>
<dbReference type="InterPro" id="IPR027417">
    <property type="entry name" value="P-loop_NTPase"/>
</dbReference>
<feature type="transmembrane region" description="Helical" evidence="6">
    <location>
        <begin position="355"/>
        <end position="380"/>
    </location>
</feature>
<gene>
    <name evidence="8" type="ORF">OG327_25915</name>
</gene>
<feature type="transmembrane region" description="Helical" evidence="6">
    <location>
        <begin position="437"/>
        <end position="459"/>
    </location>
</feature>